<keyword evidence="1" id="KW-0812">Transmembrane</keyword>
<evidence type="ECO:0000313" key="3">
    <source>
        <dbReference type="Proteomes" id="UP001230188"/>
    </source>
</evidence>
<feature type="transmembrane region" description="Helical" evidence="1">
    <location>
        <begin position="398"/>
        <end position="418"/>
    </location>
</feature>
<gene>
    <name evidence="2" type="ORF">CTAYLR_008374</name>
</gene>
<comment type="caution">
    <text evidence="2">The sequence shown here is derived from an EMBL/GenBank/DDBJ whole genome shotgun (WGS) entry which is preliminary data.</text>
</comment>
<dbReference type="Proteomes" id="UP001230188">
    <property type="component" value="Unassembled WGS sequence"/>
</dbReference>
<proteinExistence type="predicted"/>
<protein>
    <recommendedName>
        <fullName evidence="4">Glycosyltransferase 2-like domain-containing protein</fullName>
    </recommendedName>
</protein>
<name>A0AAD7XKI7_9STRA</name>
<dbReference type="PANTHER" id="PTHR36851">
    <property type="entry name" value="UNNAMED PRODUCT"/>
    <property type="match status" value="1"/>
</dbReference>
<reference evidence="2" key="1">
    <citation type="submission" date="2023-01" db="EMBL/GenBank/DDBJ databases">
        <title>Metagenome sequencing of chrysophaentin producing Chrysophaeum taylorii.</title>
        <authorList>
            <person name="Davison J."/>
            <person name="Bewley C."/>
        </authorList>
    </citation>
    <scope>NUCLEOTIDE SEQUENCE</scope>
    <source>
        <strain evidence="2">NIES-1699</strain>
    </source>
</reference>
<keyword evidence="3" id="KW-1185">Reference proteome</keyword>
<dbReference type="SUPFAM" id="SSF53448">
    <property type="entry name" value="Nucleotide-diphospho-sugar transferases"/>
    <property type="match status" value="1"/>
</dbReference>
<evidence type="ECO:0000256" key="1">
    <source>
        <dbReference type="SAM" id="Phobius"/>
    </source>
</evidence>
<dbReference type="EMBL" id="JAQMWT010000262">
    <property type="protein sequence ID" value="KAJ8606620.1"/>
    <property type="molecule type" value="Genomic_DNA"/>
</dbReference>
<sequence length="547" mass="61196">MRPRSYAATRGTTERRQFALKCVIEAWLLYSFSKYLLTGATSMFGLSQLRQNDKRDADWWEAEAARVVEERVDEDAAALRFEDVIHLVVIPNYKESTVTLRRTLTTLAEQRDARRALVVVLAMEARDPSALATSRALNAEFGTQFRNFHTTLHELRPGEVAGKSSNENWAVRCAKQQLVNVQGVDQSRIIVTVCDADTYFHTSYFAALTHAYVCEPPTTRSRRFWQAATNFYPNSDEVPVLCSVRYALLSVGFLGQLANPIHYRLPFAVYSLALDLAQEAGYWDPAVIPEDWHMFLRCFYATGGAARVKPVFFPVGCECVTDAGAFRTVSACYQQAVRWQWGAIDIGFIAVHSGDFGLSGALQQIRVVLAAAEHHLYYPLMWIVLAAAPWLVDDWATGWRFQLWAGFYVSNFLFLNLLDSEYRKIIARGPKHGAGGPNARRLTEFSLKRAIAFFAFPVADLLLFVLPSLHAHARMALSTRFAYVVAPKLSICCTSKHPAAHKAPCVDHIQLPKTITKVPFALASPQSISYDALAVDDPTTDLHTSTA</sequence>
<keyword evidence="1" id="KW-1133">Transmembrane helix</keyword>
<dbReference type="AlphaFoldDB" id="A0AAD7XKI7"/>
<accession>A0AAD7XKI7</accession>
<dbReference type="InterPro" id="IPR029044">
    <property type="entry name" value="Nucleotide-diphossugar_trans"/>
</dbReference>
<dbReference type="PANTHER" id="PTHR36851:SF1">
    <property type="entry name" value="GLYCO_TRANS_2-LIKE DOMAIN-CONTAINING PROTEIN"/>
    <property type="match status" value="1"/>
</dbReference>
<feature type="transmembrane region" description="Helical" evidence="1">
    <location>
        <begin position="450"/>
        <end position="469"/>
    </location>
</feature>
<evidence type="ECO:0008006" key="4">
    <source>
        <dbReference type="Google" id="ProtNLM"/>
    </source>
</evidence>
<feature type="transmembrane region" description="Helical" evidence="1">
    <location>
        <begin position="376"/>
        <end position="392"/>
    </location>
</feature>
<keyword evidence="1" id="KW-0472">Membrane</keyword>
<evidence type="ECO:0000313" key="2">
    <source>
        <dbReference type="EMBL" id="KAJ8606620.1"/>
    </source>
</evidence>
<organism evidence="2 3">
    <name type="scientific">Chrysophaeum taylorii</name>
    <dbReference type="NCBI Taxonomy" id="2483200"/>
    <lineage>
        <taxon>Eukaryota</taxon>
        <taxon>Sar</taxon>
        <taxon>Stramenopiles</taxon>
        <taxon>Ochrophyta</taxon>
        <taxon>Pelagophyceae</taxon>
        <taxon>Pelagomonadales</taxon>
        <taxon>Pelagomonadaceae</taxon>
        <taxon>Chrysophaeum</taxon>
    </lineage>
</organism>